<proteinExistence type="predicted"/>
<name>K1KI96_9BURK</name>
<dbReference type="STRING" id="742823.HMPREF9465_00888"/>
<keyword evidence="2" id="KW-1185">Reference proteome</keyword>
<dbReference type="PATRIC" id="fig|742823.3.peg.894"/>
<accession>K1KI96</accession>
<protein>
    <submittedName>
        <fullName evidence="1">Uncharacterized protein</fullName>
    </submittedName>
</protein>
<dbReference type="EMBL" id="ADMG01000023">
    <property type="protein sequence ID" value="EKB31489.1"/>
    <property type="molecule type" value="Genomic_DNA"/>
</dbReference>
<evidence type="ECO:0000313" key="1">
    <source>
        <dbReference type="EMBL" id="EKB31489.1"/>
    </source>
</evidence>
<comment type="caution">
    <text evidence="1">The sequence shown here is derived from an EMBL/GenBank/DDBJ whole genome shotgun (WGS) entry which is preliminary data.</text>
</comment>
<dbReference type="Proteomes" id="UP000005835">
    <property type="component" value="Unassembled WGS sequence"/>
</dbReference>
<sequence length="101" mass="11387">MSEPDTKARVVSKSHHTMSLTTTLHTFLGRKVIRITTMPLFGSTAYLTTYAEGRLGDDPTDLTQATFEYCRAYKFAERSLAFTHHESLVEQAVQRGAPHVR</sequence>
<dbReference type="AlphaFoldDB" id="K1KI96"/>
<gene>
    <name evidence="1" type="ORF">HMPREF9465_00888</name>
</gene>
<organism evidence="1 2">
    <name type="scientific">Sutterella wadsworthensis 2_1_59BFAA</name>
    <dbReference type="NCBI Taxonomy" id="742823"/>
    <lineage>
        <taxon>Bacteria</taxon>
        <taxon>Pseudomonadati</taxon>
        <taxon>Pseudomonadota</taxon>
        <taxon>Betaproteobacteria</taxon>
        <taxon>Burkholderiales</taxon>
        <taxon>Sutterellaceae</taxon>
        <taxon>Sutterella</taxon>
    </lineage>
</organism>
<dbReference type="RefSeq" id="WP_005434547.1">
    <property type="nucleotide sequence ID" value="NZ_JH815515.1"/>
</dbReference>
<evidence type="ECO:0000313" key="2">
    <source>
        <dbReference type="Proteomes" id="UP000005835"/>
    </source>
</evidence>
<reference evidence="1 2" key="1">
    <citation type="submission" date="2012-05" db="EMBL/GenBank/DDBJ databases">
        <title>The Genome Sequence of Sutterella wadsworthensis 2_1_59BFAA.</title>
        <authorList>
            <consortium name="The Broad Institute Genome Sequencing Platform"/>
            <person name="Earl A."/>
            <person name="Ward D."/>
            <person name="Feldgarden M."/>
            <person name="Gevers D."/>
            <person name="Daigneault M."/>
            <person name="Strauss J."/>
            <person name="Allen-Vercoe E."/>
            <person name="Walker B."/>
            <person name="Young S.K."/>
            <person name="Zeng Q."/>
            <person name="Gargeya S."/>
            <person name="Fitzgerald M."/>
            <person name="Haas B."/>
            <person name="Abouelleil A."/>
            <person name="Alvarado L."/>
            <person name="Arachchi H.M."/>
            <person name="Berlin A.M."/>
            <person name="Chapman S.B."/>
            <person name="Goldberg J."/>
            <person name="Griggs A."/>
            <person name="Gujja S."/>
            <person name="Hansen M."/>
            <person name="Howarth C."/>
            <person name="Imamovic A."/>
            <person name="Larimer J."/>
            <person name="McCowen C."/>
            <person name="Montmayeur A."/>
            <person name="Murphy C."/>
            <person name="Neiman D."/>
            <person name="Pearson M."/>
            <person name="Priest M."/>
            <person name="Roberts A."/>
            <person name="Saif S."/>
            <person name="Shea T."/>
            <person name="Sisk P."/>
            <person name="Sykes S."/>
            <person name="Wortman J."/>
            <person name="Nusbaum C."/>
            <person name="Birren B."/>
        </authorList>
    </citation>
    <scope>NUCLEOTIDE SEQUENCE [LARGE SCALE GENOMIC DNA]</scope>
    <source>
        <strain evidence="1 2">2_1_59BFAA</strain>
    </source>
</reference>
<dbReference type="HOGENOM" id="CLU_2290254_0_0_4"/>